<dbReference type="SUPFAM" id="SSF50978">
    <property type="entry name" value="WD40 repeat-like"/>
    <property type="match status" value="1"/>
</dbReference>
<dbReference type="InterPro" id="IPR036537">
    <property type="entry name" value="Adaptor_Cbl_N_dom_sf"/>
</dbReference>
<dbReference type="Pfam" id="PF00400">
    <property type="entry name" value="WD40"/>
    <property type="match status" value="10"/>
</dbReference>
<evidence type="ECO:0000256" key="2">
    <source>
        <dbReference type="ARBA" id="ARBA00022737"/>
    </source>
</evidence>
<dbReference type="InterPro" id="IPR015943">
    <property type="entry name" value="WD40/YVTN_repeat-like_dom_sf"/>
</dbReference>
<keyword evidence="2" id="KW-0677">Repeat</keyword>
<evidence type="ECO:0000256" key="4">
    <source>
        <dbReference type="SAM" id="Coils"/>
    </source>
</evidence>
<dbReference type="Gene3D" id="2.130.10.10">
    <property type="entry name" value="YVTN repeat-like/Quinoprotein amine dehydrogenase"/>
    <property type="match status" value="4"/>
</dbReference>
<evidence type="ECO:0000256" key="1">
    <source>
        <dbReference type="ARBA" id="ARBA00022574"/>
    </source>
</evidence>
<gene>
    <name evidence="6" type="ORF">SCP_0411050</name>
</gene>
<dbReference type="PROSITE" id="PS50294">
    <property type="entry name" value="WD_REPEATS_REGION"/>
    <property type="match status" value="9"/>
</dbReference>
<reference evidence="6 7" key="1">
    <citation type="journal article" date="2018" name="Sci. Rep.">
        <title>Genome sequence of the cauliflower mushroom Sparassis crispa (Hanabiratake) and its association with beneficial usage.</title>
        <authorList>
            <person name="Kiyama R."/>
            <person name="Furutani Y."/>
            <person name="Kawaguchi K."/>
            <person name="Nakanishi T."/>
        </authorList>
    </citation>
    <scope>NUCLEOTIDE SEQUENCE [LARGE SCALE GENOMIC DNA]</scope>
</reference>
<dbReference type="RefSeq" id="XP_027613633.1">
    <property type="nucleotide sequence ID" value="XM_027757832.1"/>
</dbReference>
<dbReference type="InterPro" id="IPR011047">
    <property type="entry name" value="Quinoprotein_ADH-like_sf"/>
</dbReference>
<dbReference type="InterPro" id="IPR027417">
    <property type="entry name" value="P-loop_NTPase"/>
</dbReference>
<dbReference type="CDD" id="cd00200">
    <property type="entry name" value="WD40"/>
    <property type="match status" value="2"/>
</dbReference>
<dbReference type="SUPFAM" id="SSF52540">
    <property type="entry name" value="P-loop containing nucleoside triphosphate hydrolases"/>
    <property type="match status" value="1"/>
</dbReference>
<dbReference type="SUPFAM" id="SSF50998">
    <property type="entry name" value="Quinoprotein alcohol dehydrogenase-like"/>
    <property type="match status" value="1"/>
</dbReference>
<feature type="repeat" description="WD" evidence="3">
    <location>
        <begin position="810"/>
        <end position="851"/>
    </location>
</feature>
<feature type="repeat" description="WD" evidence="3">
    <location>
        <begin position="894"/>
        <end position="935"/>
    </location>
</feature>
<dbReference type="InterPro" id="IPR056884">
    <property type="entry name" value="NPHP3-like_N"/>
</dbReference>
<evidence type="ECO:0000256" key="3">
    <source>
        <dbReference type="PROSITE-ProRule" id="PRU00221"/>
    </source>
</evidence>
<dbReference type="PANTHER" id="PTHR22847:SF637">
    <property type="entry name" value="WD REPEAT DOMAIN 5B"/>
    <property type="match status" value="1"/>
</dbReference>
<keyword evidence="1 3" id="KW-0853">WD repeat</keyword>
<protein>
    <recommendedName>
        <fullName evidence="5">Nephrocystin 3-like N-terminal domain-containing protein</fullName>
    </recommendedName>
</protein>
<evidence type="ECO:0000313" key="7">
    <source>
        <dbReference type="Proteomes" id="UP000287166"/>
    </source>
</evidence>
<feature type="repeat" description="WD" evidence="3">
    <location>
        <begin position="1188"/>
        <end position="1213"/>
    </location>
</feature>
<organism evidence="6 7">
    <name type="scientific">Sparassis crispa</name>
    <dbReference type="NCBI Taxonomy" id="139825"/>
    <lineage>
        <taxon>Eukaryota</taxon>
        <taxon>Fungi</taxon>
        <taxon>Dikarya</taxon>
        <taxon>Basidiomycota</taxon>
        <taxon>Agaricomycotina</taxon>
        <taxon>Agaricomycetes</taxon>
        <taxon>Polyporales</taxon>
        <taxon>Sparassidaceae</taxon>
        <taxon>Sparassis</taxon>
    </lineage>
</organism>
<dbReference type="EMBL" id="BFAD01000004">
    <property type="protein sequence ID" value="GBE82720.1"/>
    <property type="molecule type" value="Genomic_DNA"/>
</dbReference>
<feature type="repeat" description="WD" evidence="3">
    <location>
        <begin position="1020"/>
        <end position="1061"/>
    </location>
</feature>
<dbReference type="GO" id="GO:0005634">
    <property type="term" value="C:nucleus"/>
    <property type="evidence" value="ECO:0007669"/>
    <property type="project" value="TreeGrafter"/>
</dbReference>
<accession>A0A401GKN6</accession>
<dbReference type="InterPro" id="IPR001680">
    <property type="entry name" value="WD40_rpt"/>
</dbReference>
<proteinExistence type="predicted"/>
<keyword evidence="7" id="KW-1185">Reference proteome</keyword>
<feature type="repeat" description="WD" evidence="3">
    <location>
        <begin position="1146"/>
        <end position="1187"/>
    </location>
</feature>
<dbReference type="PROSITE" id="PS50082">
    <property type="entry name" value="WD_REPEATS_2"/>
    <property type="match status" value="10"/>
</dbReference>
<dbReference type="Pfam" id="PF24883">
    <property type="entry name" value="NPHP3_N"/>
    <property type="match status" value="1"/>
</dbReference>
<dbReference type="InterPro" id="IPR036322">
    <property type="entry name" value="WD40_repeat_dom_sf"/>
</dbReference>
<dbReference type="SMART" id="SM00320">
    <property type="entry name" value="WD40"/>
    <property type="match status" value="11"/>
</dbReference>
<dbReference type="InterPro" id="IPR019775">
    <property type="entry name" value="WD40_repeat_CS"/>
</dbReference>
<dbReference type="PRINTS" id="PR00320">
    <property type="entry name" value="GPROTEINBRPT"/>
</dbReference>
<keyword evidence="4" id="KW-0175">Coiled coil</keyword>
<dbReference type="InterPro" id="IPR059179">
    <property type="entry name" value="MLKL-like_MCAfunc"/>
</dbReference>
<feature type="repeat" description="WD" evidence="3">
    <location>
        <begin position="852"/>
        <end position="893"/>
    </location>
</feature>
<dbReference type="Proteomes" id="UP000287166">
    <property type="component" value="Unassembled WGS sequence"/>
</dbReference>
<evidence type="ECO:0000259" key="5">
    <source>
        <dbReference type="Pfam" id="PF24883"/>
    </source>
</evidence>
<feature type="repeat" description="WD" evidence="3">
    <location>
        <begin position="1104"/>
        <end position="1145"/>
    </location>
</feature>
<feature type="repeat" description="WD" evidence="3">
    <location>
        <begin position="978"/>
        <end position="1019"/>
    </location>
</feature>
<dbReference type="Gene3D" id="3.40.50.300">
    <property type="entry name" value="P-loop containing nucleotide triphosphate hydrolases"/>
    <property type="match status" value="1"/>
</dbReference>
<evidence type="ECO:0000313" key="6">
    <source>
        <dbReference type="EMBL" id="GBE82720.1"/>
    </source>
</evidence>
<comment type="caution">
    <text evidence="6">The sequence shown here is derived from an EMBL/GenBank/DDBJ whole genome shotgun (WGS) entry which is preliminary data.</text>
</comment>
<dbReference type="InterPro" id="IPR020472">
    <property type="entry name" value="WD40_PAC1"/>
</dbReference>
<feature type="repeat" description="WD" evidence="3">
    <location>
        <begin position="1062"/>
        <end position="1095"/>
    </location>
</feature>
<feature type="domain" description="Nephrocystin 3-like N-terminal" evidence="5">
    <location>
        <begin position="257"/>
        <end position="407"/>
    </location>
</feature>
<sequence>MSCFSVLCRNVHAHEELVDDVLNGVHLLLDTAGDALSAAPVGGLDTAASALSTIIEMVMTARGNDQAAKDLAKSIKALADLIDKTHKQISDRVGATNASERKFVRSRFKSSLELNERIENLNSKLEDLKREAAKISEGSFFLRCLRGDRNAGILSDLKEGIDTARKDFAFQGQVTIEALINGLVEKVDEIVETVVRLEMVQQLSKDDETLQHLPHRTDAQYRSSANEFKNGYLPGTRTELLDELEGWAKGTNPDFLDFSIYVLSGAAGTGKSTIAYEFAKRLENERRLGASFFFVRGVEGLNTTRLVFPTIAYQLAVSQPTFYPLVVKAARDHLKRGTKQQMDFELDELIIKPLQDVPADHPPVVIVIDAVDECTELAQDHVPRMLHLILQRIREVKFPLRVLITTRPEMHIEDAFQSTEFANVARPFKLNEIPRTIINADITHYLIVNVKTIRNSDRLLKARPNMIHDLTKKSEGLFIFATTAVNFLRGDYEHLEENLDLLLAESTADGAPGLTTLDQLYLIVLKNAFPEYVLDRPDVKTWIQQVLGCVALLQDHLSPKTLTSLVNVGIKSIHFVLARLGSVICLNEEDDPDDHIRPLHASFPQFLVDKQRCKDTSFYIDPVSHHGHLASACLTILIAKGVLRRNICRLSVPSTFKDSIGDLHERVKAHIPLHVQYACVHWATHLSSADHSPGLHELLKTFCSDKLIVWLEALSMMDRLDIAVQALLSVRTWYQSTSDADTLNLLSDGYRFVLEYFIPINRCPEHIYISALPMTPSSLLFDQYSLPGSETAVSLVTARDPQWGSCLRVVEGHSGRVGAAKFSPNGRWVVSCCWDRTVRTWDAASGTPMNIMRSHNNNVNDVDYSPNNQYIVSGSDDTTLRIWNAATGAPLHKLRAKHGNVFAVEYSPDGNNIISGSYNNALHLWDAQRGKKLDVVEDETNCINSVSFSRDGSMVVTASSDNIVRAWVVEDLYMLKKFVGHTDQAKGAAFFPDGRKVVSGASDKTVRIWDMDSEKCLQTLEGHDGRVFCVTISFQGDRIASGSVDNTICLWDAQTGEFLYHLRDHTSWVLSVSFSQDGNRLVSASDDQTVRIWDLTIADCGASSVGHDATVTCIVFSNDGTRVASSSEDATIIVWDAATGQEVRTLEGHTERIQSIAFSPDGSRIVSGGWDNVVRVWDVESGQSVMSLKGHKKGVEAVAYSPDGTLFASGANNLEPSIRLWNASDGTLHKKIKIDFKKAPIDMVSKLEFSPDSTKIYTKTINGLTYIWSCSTGEILNYAANDWGAGVGGERRKFAEEDGWLILKESGQKLCWLAGSKRAHTEDASACHGTHYAAGGGSGRFTLLDLSELVDALH</sequence>
<dbReference type="CDD" id="cd21037">
    <property type="entry name" value="MLKL_NTD"/>
    <property type="match status" value="1"/>
</dbReference>
<dbReference type="InParanoid" id="A0A401GKN6"/>
<dbReference type="GO" id="GO:1990234">
    <property type="term" value="C:transferase complex"/>
    <property type="evidence" value="ECO:0007669"/>
    <property type="project" value="UniProtKB-ARBA"/>
</dbReference>
<feature type="repeat" description="WD" evidence="3">
    <location>
        <begin position="936"/>
        <end position="967"/>
    </location>
</feature>
<dbReference type="STRING" id="139825.A0A401GKN6"/>
<dbReference type="PANTHER" id="PTHR22847">
    <property type="entry name" value="WD40 REPEAT PROTEIN"/>
    <property type="match status" value="1"/>
</dbReference>
<dbReference type="PROSITE" id="PS00678">
    <property type="entry name" value="WD_REPEATS_1"/>
    <property type="match status" value="8"/>
</dbReference>
<dbReference type="GO" id="GO:0007166">
    <property type="term" value="P:cell surface receptor signaling pathway"/>
    <property type="evidence" value="ECO:0007669"/>
    <property type="project" value="InterPro"/>
</dbReference>
<dbReference type="GeneID" id="38779637"/>
<feature type="coiled-coil region" evidence="4">
    <location>
        <begin position="111"/>
        <end position="138"/>
    </location>
</feature>
<dbReference type="Gene3D" id="1.20.930.20">
    <property type="entry name" value="Adaptor protein Cbl, N-terminal domain"/>
    <property type="match status" value="1"/>
</dbReference>
<name>A0A401GKN6_9APHY</name>
<dbReference type="OrthoDB" id="2804352at2759"/>